<comment type="subcellular location">
    <subcellularLocation>
        <location evidence="11">Cytoplasm</location>
    </subcellularLocation>
</comment>
<dbReference type="GO" id="GO:0005524">
    <property type="term" value="F:ATP binding"/>
    <property type="evidence" value="ECO:0007669"/>
    <property type="project" value="UniProtKB-UniRule"/>
</dbReference>
<dbReference type="Gene3D" id="1.20.1270.170">
    <property type="match status" value="1"/>
</dbReference>
<evidence type="ECO:0000256" key="11">
    <source>
        <dbReference type="HAMAP-Rule" id="MF_01497"/>
    </source>
</evidence>
<reference evidence="13 14" key="1">
    <citation type="submission" date="2018-01" db="EMBL/GenBank/DDBJ databases">
        <title>Draft genome sequence of Paucibacter aquatile CR182 isolated from freshwater of the Nakdong River.</title>
        <authorList>
            <person name="Choi A."/>
            <person name="Chung E.J."/>
        </authorList>
    </citation>
    <scope>NUCLEOTIDE SEQUENCE [LARGE SCALE GENOMIC DNA]</scope>
    <source>
        <strain evidence="13 14">CR182</strain>
    </source>
</reference>
<keyword evidence="14" id="KW-1185">Reference proteome</keyword>
<keyword evidence="2 11" id="KW-0723">Serine/threonine-protein kinase</keyword>
<evidence type="ECO:0000313" key="13">
    <source>
        <dbReference type="EMBL" id="PND39995.1"/>
    </source>
</evidence>
<evidence type="ECO:0000259" key="12">
    <source>
        <dbReference type="Pfam" id="PF01636"/>
    </source>
</evidence>
<evidence type="ECO:0000256" key="8">
    <source>
        <dbReference type="ARBA" id="ARBA00022840"/>
    </source>
</evidence>
<organism evidence="13 14">
    <name type="scientific">Kinneretia aquatilis</name>
    <dbReference type="NCBI Taxonomy" id="2070761"/>
    <lineage>
        <taxon>Bacteria</taxon>
        <taxon>Pseudomonadati</taxon>
        <taxon>Pseudomonadota</taxon>
        <taxon>Betaproteobacteria</taxon>
        <taxon>Burkholderiales</taxon>
        <taxon>Sphaerotilaceae</taxon>
        <taxon>Roseateles</taxon>
    </lineage>
</organism>
<evidence type="ECO:0000313" key="14">
    <source>
        <dbReference type="Proteomes" id="UP000235916"/>
    </source>
</evidence>
<dbReference type="HAMAP" id="MF_01497">
    <property type="entry name" value="SrkA_kinase"/>
    <property type="match status" value="1"/>
</dbReference>
<feature type="binding site" evidence="11">
    <location>
        <position position="233"/>
    </location>
    <ligand>
        <name>Mg(2+)</name>
        <dbReference type="ChEBI" id="CHEBI:18420"/>
    </ligand>
</feature>
<dbReference type="EC" id="2.7.11.1" evidence="11"/>
<keyword evidence="9 11" id="KW-0460">Magnesium</keyword>
<evidence type="ECO:0000256" key="10">
    <source>
        <dbReference type="ARBA" id="ARBA00023016"/>
    </source>
</evidence>
<evidence type="ECO:0000256" key="2">
    <source>
        <dbReference type="ARBA" id="ARBA00022527"/>
    </source>
</evidence>
<keyword evidence="7 11" id="KW-0418">Kinase</keyword>
<comment type="function">
    <text evidence="11">A protein kinase that phosphorylates Ser and Thr residues. Probably acts to suppress the effects of stress linked to accumulation of reactive oxygen species. Probably involved in the extracytoplasmic stress response.</text>
</comment>
<evidence type="ECO:0000256" key="3">
    <source>
        <dbReference type="ARBA" id="ARBA00022553"/>
    </source>
</evidence>
<dbReference type="Gene3D" id="1.10.510.10">
    <property type="entry name" value="Transferase(Phosphotransferase) domain 1"/>
    <property type="match status" value="1"/>
</dbReference>
<feature type="binding site" evidence="11">
    <location>
        <position position="220"/>
    </location>
    <ligand>
        <name>Mg(2+)</name>
        <dbReference type="ChEBI" id="CHEBI:18420"/>
    </ligand>
</feature>
<keyword evidence="1 11" id="KW-0963">Cytoplasm</keyword>
<keyword evidence="6 11" id="KW-0547">Nucleotide-binding</keyword>
<dbReference type="GO" id="GO:0000287">
    <property type="term" value="F:magnesium ion binding"/>
    <property type="evidence" value="ECO:0007669"/>
    <property type="project" value="UniProtKB-UniRule"/>
</dbReference>
<accession>A0A2N8L2S1</accession>
<gene>
    <name evidence="11" type="primary">srkA</name>
    <name evidence="13" type="ORF">C1O66_00915</name>
</gene>
<evidence type="ECO:0000256" key="7">
    <source>
        <dbReference type="ARBA" id="ARBA00022777"/>
    </source>
</evidence>
<comment type="catalytic activity">
    <reaction evidence="11">
        <text>L-seryl-[protein] + ATP = O-phospho-L-seryl-[protein] + ADP + H(+)</text>
        <dbReference type="Rhea" id="RHEA:17989"/>
        <dbReference type="Rhea" id="RHEA-COMP:9863"/>
        <dbReference type="Rhea" id="RHEA-COMP:11604"/>
        <dbReference type="ChEBI" id="CHEBI:15378"/>
        <dbReference type="ChEBI" id="CHEBI:29999"/>
        <dbReference type="ChEBI" id="CHEBI:30616"/>
        <dbReference type="ChEBI" id="CHEBI:83421"/>
        <dbReference type="ChEBI" id="CHEBI:456216"/>
        <dbReference type="EC" id="2.7.11.1"/>
    </reaction>
</comment>
<dbReference type="PANTHER" id="PTHR39573:SF1">
    <property type="entry name" value="STRESS RESPONSE KINASE A"/>
    <property type="match status" value="1"/>
</dbReference>
<dbReference type="InterPro" id="IPR011009">
    <property type="entry name" value="Kinase-like_dom_sf"/>
</dbReference>
<dbReference type="NCBIfam" id="NF008738">
    <property type="entry name" value="PRK11768.1"/>
    <property type="match status" value="1"/>
</dbReference>
<evidence type="ECO:0000256" key="1">
    <source>
        <dbReference type="ARBA" id="ARBA00022490"/>
    </source>
</evidence>
<evidence type="ECO:0000256" key="9">
    <source>
        <dbReference type="ARBA" id="ARBA00022842"/>
    </source>
</evidence>
<dbReference type="GO" id="GO:0005737">
    <property type="term" value="C:cytoplasm"/>
    <property type="evidence" value="ECO:0007669"/>
    <property type="project" value="UniProtKB-SubCell"/>
</dbReference>
<dbReference type="EMBL" id="POSP01000001">
    <property type="protein sequence ID" value="PND39995.1"/>
    <property type="molecule type" value="Genomic_DNA"/>
</dbReference>
<dbReference type="SUPFAM" id="SSF56112">
    <property type="entry name" value="Protein kinase-like (PK-like)"/>
    <property type="match status" value="1"/>
</dbReference>
<dbReference type="AlphaFoldDB" id="A0A2N8L2S1"/>
<feature type="domain" description="Aminoglycoside phosphotransferase" evidence="12">
    <location>
        <begin position="36"/>
        <end position="280"/>
    </location>
</feature>
<proteinExistence type="inferred from homology"/>
<dbReference type="GO" id="GO:0106310">
    <property type="term" value="F:protein serine kinase activity"/>
    <property type="evidence" value="ECO:0007669"/>
    <property type="project" value="RHEA"/>
</dbReference>
<keyword evidence="4 11" id="KW-0808">Transferase</keyword>
<dbReference type="Pfam" id="PF01636">
    <property type="entry name" value="APH"/>
    <property type="match status" value="1"/>
</dbReference>
<comment type="similarity">
    <text evidence="11">Belongs to the SrkA/RdoA protein kinase family.</text>
</comment>
<keyword evidence="5 11" id="KW-0479">Metal-binding</keyword>
<dbReference type="PANTHER" id="PTHR39573">
    <property type="entry name" value="STRESS RESPONSE KINASE A"/>
    <property type="match status" value="1"/>
</dbReference>
<name>A0A2N8L2S1_9BURK</name>
<dbReference type="InterPro" id="IPR002575">
    <property type="entry name" value="Aminoglycoside_PTrfase"/>
</dbReference>
<evidence type="ECO:0000256" key="6">
    <source>
        <dbReference type="ARBA" id="ARBA00022741"/>
    </source>
</evidence>
<dbReference type="InterPro" id="IPR032882">
    <property type="entry name" value="SrkA/RdoA"/>
</dbReference>
<feature type="active site" evidence="11">
    <location>
        <position position="233"/>
    </location>
</feature>
<protein>
    <recommendedName>
        <fullName evidence="11">Stress response kinase A</fullName>
        <ecNumber evidence="11">2.7.11.1</ecNumber>
    </recommendedName>
    <alternativeName>
        <fullName evidence="11">Serine/threonine-protein kinase SrkA</fullName>
    </alternativeName>
</protein>
<comment type="catalytic activity">
    <reaction evidence="11">
        <text>L-threonyl-[protein] + ATP = O-phospho-L-threonyl-[protein] + ADP + H(+)</text>
        <dbReference type="Rhea" id="RHEA:46608"/>
        <dbReference type="Rhea" id="RHEA-COMP:11060"/>
        <dbReference type="Rhea" id="RHEA-COMP:11605"/>
        <dbReference type="ChEBI" id="CHEBI:15378"/>
        <dbReference type="ChEBI" id="CHEBI:30013"/>
        <dbReference type="ChEBI" id="CHEBI:30616"/>
        <dbReference type="ChEBI" id="CHEBI:61977"/>
        <dbReference type="ChEBI" id="CHEBI:456216"/>
        <dbReference type="EC" id="2.7.11.1"/>
    </reaction>
</comment>
<feature type="site" description="ATP" evidence="11">
    <location>
        <position position="37"/>
    </location>
</feature>
<sequence>MNPDLDRSFGSLTPEFMLDALDAAGLYGDGRMLQLNSYENRVLQLHLEDGRIAVAKFYRPGRWSDAQILEEHQFARELAEAEVPVAAPWALQDIKGQLHLAGTPATLAHFGDQRFAVTPRQGGRAPELEDPEVLRWIGRLLARLHTVGRQRPFEHRLRWAGAEPGRMARDLLVALDCVPIEVFPAWDAVVQACLSRIQHIFDSIPELKVLRLHGDCHPGNILWTPDHGPHFVDLDDAVTGPAVQDLWMLLSGDEVAARQQLSWVLDGYETVAEFDRRELRLIEPLRTLRMIHHSAWLAKRWNDPAFPLAFPWFGTSNYWHDQVAKLGEQLEAMTPKDERPVDDFLDEGGVQFDEGFR</sequence>
<comment type="caution">
    <text evidence="13">The sequence shown here is derived from an EMBL/GenBank/DDBJ whole genome shotgun (WGS) entry which is preliminary data.</text>
</comment>
<evidence type="ECO:0000256" key="5">
    <source>
        <dbReference type="ARBA" id="ARBA00022723"/>
    </source>
</evidence>
<dbReference type="Proteomes" id="UP000235916">
    <property type="component" value="Unassembled WGS sequence"/>
</dbReference>
<comment type="subunit">
    <text evidence="11">Monomer.</text>
</comment>
<dbReference type="OrthoDB" id="5392197at2"/>
<evidence type="ECO:0000256" key="4">
    <source>
        <dbReference type="ARBA" id="ARBA00022679"/>
    </source>
</evidence>
<comment type="cofactor">
    <cofactor evidence="11">
        <name>Mg(2+)</name>
        <dbReference type="ChEBI" id="CHEBI:18420"/>
    </cofactor>
</comment>
<keyword evidence="10 11" id="KW-0346">Stress response</keyword>
<feature type="active site" description="Proton acceptor" evidence="11">
    <location>
        <position position="215"/>
    </location>
</feature>
<keyword evidence="3 11" id="KW-0597">Phosphoprotein</keyword>
<dbReference type="Gene3D" id="3.30.200.70">
    <property type="match status" value="1"/>
</dbReference>
<keyword evidence="8 11" id="KW-0067">ATP-binding</keyword>
<dbReference type="GO" id="GO:0004674">
    <property type="term" value="F:protein serine/threonine kinase activity"/>
    <property type="evidence" value="ECO:0007669"/>
    <property type="project" value="UniProtKB-UniRule"/>
</dbReference>
<dbReference type="RefSeq" id="WP_102766129.1">
    <property type="nucleotide sequence ID" value="NZ_POSP01000001.1"/>
</dbReference>